<organism evidence="3">
    <name type="scientific">Brachypodium distachyon</name>
    <name type="common">Purple false brome</name>
    <name type="synonym">Trachynia distachya</name>
    <dbReference type="NCBI Taxonomy" id="15368"/>
    <lineage>
        <taxon>Eukaryota</taxon>
        <taxon>Viridiplantae</taxon>
        <taxon>Streptophyta</taxon>
        <taxon>Embryophyta</taxon>
        <taxon>Tracheophyta</taxon>
        <taxon>Spermatophyta</taxon>
        <taxon>Magnoliopsida</taxon>
        <taxon>Liliopsida</taxon>
        <taxon>Poales</taxon>
        <taxon>Poaceae</taxon>
        <taxon>BOP clade</taxon>
        <taxon>Pooideae</taxon>
        <taxon>Stipodae</taxon>
        <taxon>Brachypodieae</taxon>
        <taxon>Brachypodium</taxon>
    </lineage>
</organism>
<feature type="domain" description="KIB1-4 beta-propeller" evidence="2">
    <location>
        <begin position="110"/>
        <end position="367"/>
    </location>
</feature>
<accession>I1GT76</accession>
<dbReference type="RefSeq" id="XP_014752243.1">
    <property type="nucleotide sequence ID" value="XM_014896757.2"/>
</dbReference>
<feature type="region of interest" description="Disordered" evidence="1">
    <location>
        <begin position="1"/>
        <end position="28"/>
    </location>
</feature>
<gene>
    <name evidence="4" type="primary">LOC106865837</name>
    <name evidence="3" type="ORF">BRADI_1g24020v3</name>
</gene>
<reference evidence="3" key="2">
    <citation type="submission" date="2017-06" db="EMBL/GenBank/DDBJ databases">
        <title>WGS assembly of Brachypodium distachyon.</title>
        <authorList>
            <consortium name="The International Brachypodium Initiative"/>
            <person name="Lucas S."/>
            <person name="Harmon-Smith M."/>
            <person name="Lail K."/>
            <person name="Tice H."/>
            <person name="Grimwood J."/>
            <person name="Bruce D."/>
            <person name="Barry K."/>
            <person name="Shu S."/>
            <person name="Lindquist E."/>
            <person name="Wang M."/>
            <person name="Pitluck S."/>
            <person name="Vogel J.P."/>
            <person name="Garvin D.F."/>
            <person name="Mockler T.C."/>
            <person name="Schmutz J."/>
            <person name="Rokhsar D."/>
            <person name="Bevan M.W."/>
        </authorList>
    </citation>
    <scope>NUCLEOTIDE SEQUENCE</scope>
    <source>
        <strain evidence="3">Bd21</strain>
    </source>
</reference>
<dbReference type="EMBL" id="CM000880">
    <property type="protein sequence ID" value="KQK15623.2"/>
    <property type="molecule type" value="Genomic_DNA"/>
</dbReference>
<dbReference type="PANTHER" id="PTHR33165:SF63">
    <property type="entry name" value="OS03G0792300 PROTEIN"/>
    <property type="match status" value="1"/>
</dbReference>
<accession>A0A0Q3GX79</accession>
<dbReference type="KEGG" id="bdi:106865837"/>
<proteinExistence type="predicted"/>
<dbReference type="Proteomes" id="UP000008810">
    <property type="component" value="Chromosome 1"/>
</dbReference>
<evidence type="ECO:0000259" key="2">
    <source>
        <dbReference type="Pfam" id="PF03478"/>
    </source>
</evidence>
<reference evidence="3 4" key="1">
    <citation type="journal article" date="2010" name="Nature">
        <title>Genome sequencing and analysis of the model grass Brachypodium distachyon.</title>
        <authorList>
            <consortium name="International Brachypodium Initiative"/>
        </authorList>
    </citation>
    <scope>NUCLEOTIDE SEQUENCE [LARGE SCALE GENOMIC DNA]</scope>
    <source>
        <strain evidence="3">Bd21</strain>
        <strain evidence="4">cv. Bd21</strain>
    </source>
</reference>
<reference evidence="4" key="3">
    <citation type="submission" date="2018-08" db="UniProtKB">
        <authorList>
            <consortium name="EnsemblPlants"/>
        </authorList>
    </citation>
    <scope>IDENTIFICATION</scope>
    <source>
        <strain evidence="4">cv. Bd21</strain>
    </source>
</reference>
<protein>
    <recommendedName>
        <fullName evidence="2">KIB1-4 beta-propeller domain-containing protein</fullName>
    </recommendedName>
</protein>
<dbReference type="Pfam" id="PF03478">
    <property type="entry name" value="Beta-prop_KIB1-4"/>
    <property type="match status" value="1"/>
</dbReference>
<dbReference type="InterPro" id="IPR005174">
    <property type="entry name" value="KIB1-4_b-propeller"/>
</dbReference>
<dbReference type="PANTHER" id="PTHR33165">
    <property type="entry name" value="F-BOX DOMAIN CONTAINING PROTEIN-LIKE-RELATED"/>
    <property type="match status" value="1"/>
</dbReference>
<dbReference type="Gramene" id="KQK15623">
    <property type="protein sequence ID" value="KQK15623"/>
    <property type="gene ID" value="BRADI_1g24020v3"/>
</dbReference>
<dbReference type="AlphaFoldDB" id="I1GT76"/>
<evidence type="ECO:0000256" key="1">
    <source>
        <dbReference type="SAM" id="MobiDB-lite"/>
    </source>
</evidence>
<evidence type="ECO:0000313" key="4">
    <source>
        <dbReference type="EnsemblPlants" id="KQK15623"/>
    </source>
</evidence>
<name>I1GT76_BRADI</name>
<dbReference type="HOGENOM" id="CLU_040241_3_0_1"/>
<evidence type="ECO:0000313" key="5">
    <source>
        <dbReference type="Proteomes" id="UP000008810"/>
    </source>
</evidence>
<evidence type="ECO:0000313" key="3">
    <source>
        <dbReference type="EMBL" id="KQK15623.2"/>
    </source>
</evidence>
<keyword evidence="5" id="KW-1185">Reference proteome</keyword>
<dbReference type="GeneID" id="106865837"/>
<dbReference type="OrthoDB" id="620922at2759"/>
<dbReference type="eggNOG" id="ENOG502S74R">
    <property type="taxonomic scope" value="Eukaryota"/>
</dbReference>
<sequence length="441" mass="48210">MAGCTAPAPPKKVMKTAGLAADPPSGSPVAQSDWRDWANLTEGAAGQIAERLLADDVADYLCFRAACRSWRRSTACPHARDGLDRRFHPRRWVMLPLMTSSGGVRRELLNITTGARVHVDLPELRHQHVLGPTSGGLLVICDKRTLAMRLLNPLTRHLTAGLPDATSLLHTSAALTRQQQQELLRYRLQSARLHSAGLANGEDSTVVLHFHTSWLVVAKPGDKRWRQLSGSNGFVVTALSFAGRFFCVTENAIAAVDTAAEDPQLVPVAQLQLGVELRPYDGTVKLVDNDGELILVHRKWMGNSNIPRPGYEVHRVDLEAGNTVPMPGLSGRALFVGQGPRGCRPAISVPAGLSSCIRADTVYTCRDFCRLDRVPEIIARPAQYIPGILCSGIRQDARECSVVHSMSRYICYSEIIVSPPPRSQRVAVRGRHLLSSITTRS</sequence>
<dbReference type="EnsemblPlants" id="KQK15623">
    <property type="protein sequence ID" value="KQK15623"/>
    <property type="gene ID" value="BRADI_1g24020v3"/>
</dbReference>